<dbReference type="Gene3D" id="3.40.1190.20">
    <property type="match status" value="1"/>
</dbReference>
<dbReference type="SUPFAM" id="SSF53613">
    <property type="entry name" value="Ribokinase-like"/>
    <property type="match status" value="1"/>
</dbReference>
<dbReference type="Pfam" id="PF08543">
    <property type="entry name" value="Phos_pyr_kin"/>
    <property type="match status" value="1"/>
</dbReference>
<dbReference type="Pfam" id="PF03070">
    <property type="entry name" value="TENA_THI-4"/>
    <property type="match status" value="1"/>
</dbReference>
<evidence type="ECO:0000313" key="4">
    <source>
        <dbReference type="Proteomes" id="UP000219338"/>
    </source>
</evidence>
<dbReference type="Gene3D" id="1.20.910.10">
    <property type="entry name" value="Heme oxygenase-like"/>
    <property type="match status" value="1"/>
</dbReference>
<dbReference type="CDD" id="cd01169">
    <property type="entry name" value="HMPP_kinase"/>
    <property type="match status" value="1"/>
</dbReference>
<keyword evidence="4" id="KW-1185">Reference proteome</keyword>
<proteinExistence type="predicted"/>
<dbReference type="InterPro" id="IPR016084">
    <property type="entry name" value="Haem_Oase-like_multi-hlx"/>
</dbReference>
<dbReference type="Proteomes" id="UP000219338">
    <property type="component" value="Unassembled WGS sequence"/>
</dbReference>
<gene>
    <name evidence="3" type="ORF">ARMOST_08140</name>
</gene>
<dbReference type="GO" id="GO:0008972">
    <property type="term" value="F:phosphomethylpyrimidine kinase activity"/>
    <property type="evidence" value="ECO:0007669"/>
    <property type="project" value="InterPro"/>
</dbReference>
<evidence type="ECO:0000259" key="1">
    <source>
        <dbReference type="Pfam" id="PF03070"/>
    </source>
</evidence>
<dbReference type="InterPro" id="IPR029056">
    <property type="entry name" value="Ribokinase-like"/>
</dbReference>
<dbReference type="PANTHER" id="PTHR20858">
    <property type="entry name" value="PHOSPHOMETHYLPYRIMIDINE KINASE"/>
    <property type="match status" value="1"/>
</dbReference>
<dbReference type="AlphaFoldDB" id="A0A284R7U7"/>
<protein>
    <submittedName>
        <fullName evidence="3">Uncharacterized protein</fullName>
    </submittedName>
</protein>
<dbReference type="EMBL" id="FUEG01000005">
    <property type="protein sequence ID" value="SJL04770.1"/>
    <property type="molecule type" value="Genomic_DNA"/>
</dbReference>
<dbReference type="OMA" id="SSSWCHE"/>
<dbReference type="InterPro" id="IPR013749">
    <property type="entry name" value="PM/HMP-P_kinase-1"/>
</dbReference>
<accession>A0A284R7U7</accession>
<reference evidence="4" key="1">
    <citation type="journal article" date="2017" name="Nat. Ecol. Evol.">
        <title>Genome expansion and lineage-specific genetic innovations in the forest pathogenic fungi Armillaria.</title>
        <authorList>
            <person name="Sipos G."/>
            <person name="Prasanna A.N."/>
            <person name="Walter M.C."/>
            <person name="O'Connor E."/>
            <person name="Balint B."/>
            <person name="Krizsan K."/>
            <person name="Kiss B."/>
            <person name="Hess J."/>
            <person name="Varga T."/>
            <person name="Slot J."/>
            <person name="Riley R."/>
            <person name="Boka B."/>
            <person name="Rigling D."/>
            <person name="Barry K."/>
            <person name="Lee J."/>
            <person name="Mihaltcheva S."/>
            <person name="LaButti K."/>
            <person name="Lipzen A."/>
            <person name="Waldron R."/>
            <person name="Moloney N.M."/>
            <person name="Sperisen C."/>
            <person name="Kredics L."/>
            <person name="Vagvoelgyi C."/>
            <person name="Patrignani A."/>
            <person name="Fitzpatrick D."/>
            <person name="Nagy I."/>
            <person name="Doyle S."/>
            <person name="Anderson J.B."/>
            <person name="Grigoriev I.V."/>
            <person name="Gueldener U."/>
            <person name="Muensterkoetter M."/>
            <person name="Nagy L.G."/>
        </authorList>
    </citation>
    <scope>NUCLEOTIDE SEQUENCE [LARGE SCALE GENOMIC DNA]</scope>
    <source>
        <strain evidence="4">C18/9</strain>
    </source>
</reference>
<dbReference type="GO" id="GO:0008902">
    <property type="term" value="F:hydroxymethylpyrimidine kinase activity"/>
    <property type="evidence" value="ECO:0007669"/>
    <property type="project" value="TreeGrafter"/>
</dbReference>
<dbReference type="STRING" id="47428.A0A284R7U7"/>
<dbReference type="GO" id="GO:0009228">
    <property type="term" value="P:thiamine biosynthetic process"/>
    <property type="evidence" value="ECO:0007669"/>
    <property type="project" value="InterPro"/>
</dbReference>
<sequence length="465" mass="50961">MNALKTGMLFDTEITKVVVHMLKTHYGGNVPPLVCDPVCVSTSGHSLLNPDAIDVMVKELFLLATLMTPNKSEAELLLAYGRPGAYPGISTLEDMYQACKDFFTQITPGPKAILLKGGHVTATLADVDRVSSAHPEINVVQVRDGLLAKTWRSCTNGAVTILARPRIESTSTHGTGCTLSAAIACGLAQDLSLLEATKAGASYTHMGIENAVPFGKGHGPLNHLHSIAKISIPRSTPSNPYPFTKLLIQENLGIWKDYVEHDFVKRLAQGVLAREYFVYFVKQDYHYLKYYARAYGLLAAKSTTFPAIESATRTILNVLHEIGTHTAFCARFGITADELESTEESAATMAYGGYLLDIGLQGDRIKLLMALLACLLGYGEVGLWIKKEAAKPGSLAKLEGNPYLHWIEDYSGPEYQNAVRLGMETIEACAMADPPSPARYKDWCEVWRKCTKLEKGFWDMAMQMS</sequence>
<dbReference type="SUPFAM" id="SSF48613">
    <property type="entry name" value="Heme oxygenase-like"/>
    <property type="match status" value="1"/>
</dbReference>
<feature type="domain" description="Thiaminase-2/PQQC" evidence="1">
    <location>
        <begin position="253"/>
        <end position="463"/>
    </location>
</feature>
<dbReference type="GO" id="GO:0005829">
    <property type="term" value="C:cytosol"/>
    <property type="evidence" value="ECO:0007669"/>
    <property type="project" value="TreeGrafter"/>
</dbReference>
<feature type="domain" description="Pyridoxamine kinase/Phosphomethylpyrimidine kinase" evidence="2">
    <location>
        <begin position="2"/>
        <end position="222"/>
    </location>
</feature>
<dbReference type="InterPro" id="IPR004399">
    <property type="entry name" value="HMP/HMP-P_kinase_dom"/>
</dbReference>
<dbReference type="OrthoDB" id="10028886at2759"/>
<dbReference type="PANTHER" id="PTHR20858:SF17">
    <property type="entry name" value="HYDROXYMETHYLPYRIMIDINE_PHOSPHOMETHYLPYRIMIDINE KINASE THI20-RELATED"/>
    <property type="match status" value="1"/>
</dbReference>
<dbReference type="InterPro" id="IPR004305">
    <property type="entry name" value="Thiaminase-2/PQQC"/>
</dbReference>
<evidence type="ECO:0000313" key="3">
    <source>
        <dbReference type="EMBL" id="SJL04770.1"/>
    </source>
</evidence>
<name>A0A284R7U7_ARMOS</name>
<organism evidence="3 4">
    <name type="scientific">Armillaria ostoyae</name>
    <name type="common">Armillaria root rot fungus</name>
    <dbReference type="NCBI Taxonomy" id="47428"/>
    <lineage>
        <taxon>Eukaryota</taxon>
        <taxon>Fungi</taxon>
        <taxon>Dikarya</taxon>
        <taxon>Basidiomycota</taxon>
        <taxon>Agaricomycotina</taxon>
        <taxon>Agaricomycetes</taxon>
        <taxon>Agaricomycetidae</taxon>
        <taxon>Agaricales</taxon>
        <taxon>Marasmiineae</taxon>
        <taxon>Physalacriaceae</taxon>
        <taxon>Armillaria</taxon>
    </lineage>
</organism>
<evidence type="ECO:0000259" key="2">
    <source>
        <dbReference type="Pfam" id="PF08543"/>
    </source>
</evidence>
<dbReference type="CDD" id="cd19367">
    <property type="entry name" value="TenA_C_ScTHI20-like"/>
    <property type="match status" value="1"/>
</dbReference>